<dbReference type="Proteomes" id="UP000594638">
    <property type="component" value="Unassembled WGS sequence"/>
</dbReference>
<dbReference type="InterPro" id="IPR002645">
    <property type="entry name" value="STAS_dom"/>
</dbReference>
<feature type="transmembrane region" description="Helical" evidence="6">
    <location>
        <begin position="180"/>
        <end position="199"/>
    </location>
</feature>
<evidence type="ECO:0000256" key="5">
    <source>
        <dbReference type="ARBA" id="ARBA00023136"/>
    </source>
</evidence>
<evidence type="ECO:0000256" key="3">
    <source>
        <dbReference type="ARBA" id="ARBA00022692"/>
    </source>
</evidence>
<feature type="transmembrane region" description="Helical" evidence="6">
    <location>
        <begin position="351"/>
        <end position="370"/>
    </location>
</feature>
<accession>A0A8S0P658</accession>
<gene>
    <name evidence="8" type="ORF">OLEA9_A005514</name>
</gene>
<evidence type="ECO:0000313" key="8">
    <source>
        <dbReference type="EMBL" id="CAA2933301.1"/>
    </source>
</evidence>
<feature type="transmembrane region" description="Helical" evidence="6">
    <location>
        <begin position="151"/>
        <end position="174"/>
    </location>
</feature>
<feature type="transmembrane region" description="Helical" evidence="6">
    <location>
        <begin position="320"/>
        <end position="339"/>
    </location>
</feature>
<dbReference type="PROSITE" id="PS50801">
    <property type="entry name" value="STAS"/>
    <property type="match status" value="1"/>
</dbReference>
<evidence type="ECO:0000256" key="6">
    <source>
        <dbReference type="SAM" id="Phobius"/>
    </source>
</evidence>
<dbReference type="InterPro" id="IPR018045">
    <property type="entry name" value="S04_transporter_CS"/>
</dbReference>
<feature type="transmembrane region" description="Helical" evidence="6">
    <location>
        <begin position="414"/>
        <end position="430"/>
    </location>
</feature>
<keyword evidence="5 6" id="KW-0472">Membrane</keyword>
<dbReference type="Pfam" id="PF01740">
    <property type="entry name" value="STAS"/>
    <property type="match status" value="1"/>
</dbReference>
<name>A0A8S0P658_OLEEU</name>
<dbReference type="InterPro" id="IPR001902">
    <property type="entry name" value="SLC26A/SulP_fam"/>
</dbReference>
<dbReference type="InterPro" id="IPR011547">
    <property type="entry name" value="SLC26A/SulP_dom"/>
</dbReference>
<comment type="caution">
    <text evidence="8">The sequence shown here is derived from an EMBL/GenBank/DDBJ whole genome shotgun (WGS) entry which is preliminary data.</text>
</comment>
<dbReference type="InterPro" id="IPR036513">
    <property type="entry name" value="STAS_dom_sf"/>
</dbReference>
<evidence type="ECO:0000313" key="9">
    <source>
        <dbReference type="Proteomes" id="UP000594638"/>
    </source>
</evidence>
<dbReference type="Gene3D" id="3.30.750.24">
    <property type="entry name" value="STAS domain"/>
    <property type="match status" value="1"/>
</dbReference>
<evidence type="ECO:0000259" key="7">
    <source>
        <dbReference type="PROSITE" id="PS50801"/>
    </source>
</evidence>
<keyword evidence="4 6" id="KW-1133">Transmembrane helix</keyword>
<dbReference type="GO" id="GO:0016020">
    <property type="term" value="C:membrane"/>
    <property type="evidence" value="ECO:0007669"/>
    <property type="project" value="UniProtKB-SubCell"/>
</dbReference>
<organism evidence="8 9">
    <name type="scientific">Olea europaea subsp. europaea</name>
    <dbReference type="NCBI Taxonomy" id="158383"/>
    <lineage>
        <taxon>Eukaryota</taxon>
        <taxon>Viridiplantae</taxon>
        <taxon>Streptophyta</taxon>
        <taxon>Embryophyta</taxon>
        <taxon>Tracheophyta</taxon>
        <taxon>Spermatophyta</taxon>
        <taxon>Magnoliopsida</taxon>
        <taxon>eudicotyledons</taxon>
        <taxon>Gunneridae</taxon>
        <taxon>Pentapetalae</taxon>
        <taxon>asterids</taxon>
        <taxon>lamiids</taxon>
        <taxon>Lamiales</taxon>
        <taxon>Oleaceae</taxon>
        <taxon>Oleeae</taxon>
        <taxon>Olea</taxon>
    </lineage>
</organism>
<feature type="transmembrane region" description="Helical" evidence="6">
    <location>
        <begin position="259"/>
        <end position="280"/>
    </location>
</feature>
<dbReference type="NCBIfam" id="TIGR00815">
    <property type="entry name" value="sulP"/>
    <property type="match status" value="1"/>
</dbReference>
<reference evidence="8 9" key="1">
    <citation type="submission" date="2019-12" db="EMBL/GenBank/DDBJ databases">
        <authorList>
            <person name="Alioto T."/>
            <person name="Alioto T."/>
            <person name="Gomez Garrido J."/>
        </authorList>
    </citation>
    <scope>NUCLEOTIDE SEQUENCE [LARGE SCALE GENOMIC DNA]</scope>
</reference>
<dbReference type="SUPFAM" id="SSF52091">
    <property type="entry name" value="SpoIIaa-like"/>
    <property type="match status" value="1"/>
</dbReference>
<evidence type="ECO:0000256" key="4">
    <source>
        <dbReference type="ARBA" id="ARBA00022989"/>
    </source>
</evidence>
<dbReference type="FunFam" id="3.30.750.24:FF:000002">
    <property type="entry name" value="Sulfate transporter 31"/>
    <property type="match status" value="1"/>
</dbReference>
<keyword evidence="3 6" id="KW-0812">Transmembrane</keyword>
<dbReference type="Gramene" id="OE9A005514T1">
    <property type="protein sequence ID" value="OE9A005514C1"/>
    <property type="gene ID" value="OE9A005514"/>
</dbReference>
<dbReference type="PROSITE" id="PS01130">
    <property type="entry name" value="SLC26A"/>
    <property type="match status" value="1"/>
</dbReference>
<dbReference type="EMBL" id="CACTIH010000001">
    <property type="protein sequence ID" value="CAA2933301.1"/>
    <property type="molecule type" value="Genomic_DNA"/>
</dbReference>
<keyword evidence="2" id="KW-0813">Transport</keyword>
<comment type="subcellular location">
    <subcellularLocation>
        <location evidence="1">Membrane</location>
        <topology evidence="1">Multi-pass membrane protein</topology>
    </subcellularLocation>
</comment>
<protein>
    <submittedName>
        <fullName evidence="8">Probable sulfate transporter</fullName>
    </submittedName>
</protein>
<dbReference type="Pfam" id="PF00916">
    <property type="entry name" value="Sulfate_transp"/>
    <property type="match status" value="1"/>
</dbReference>
<dbReference type="CDD" id="cd07042">
    <property type="entry name" value="STAS_SulP_like_sulfate_transporter"/>
    <property type="match status" value="1"/>
</dbReference>
<evidence type="ECO:0000256" key="2">
    <source>
        <dbReference type="ARBA" id="ARBA00022448"/>
    </source>
</evidence>
<dbReference type="GO" id="GO:0008271">
    <property type="term" value="F:secondary active sulfate transmembrane transporter activity"/>
    <property type="evidence" value="ECO:0007669"/>
    <property type="project" value="InterPro"/>
</dbReference>
<sequence length="637" mass="70461">MTSPEFHNKVIYENSRSFGTVFKSKCKETFFPDDPFHELKNEPCARRTRKVIKYFIPIFEWLPNYNFGLFKYDFLAGITTATLAIPQGISYANLAKLPPIIGLYSSFVPPLIYAAFGSSKNVAVGTVAACSLLIAETIGEKVSPTEDLKLYLSLVYTATFFSGLLQTVMGVLRLGILIDFLSHSTILGFMGGTALLICLQQLKGMLGLSHFTNKTGVVPVLHAVFSHRDEWKWECFVIGAIFLVVLQITRYMKNKKPKLFWVSAIAPMVVVVTGCLFAYFTRAEKRGVAINILFKGINDPSIQLLNFDPKYISVPLKTGFITALVALAEGIAIGRSFAIAKNEQIDGNKEMIAFGLMNIVGSFTSCYLTTGPFSKTAVNYNAGCKTAMSNIVMSVCMLLVLLFFAPLFSHTPLVALSAIIMSAMLGLIEYEKAYHLFKTDKFDFLICISAFLVVSFVGMQSGLMVSVGLALIRALLYIARPASCKLGKIPDTKLYRDVEQYPGATGIPGILILKLGSPIYFANCSYLSERIVRWIRDEQEVTESSGNVIEYVLLDLGGVTAMDITGVETFVEVRRNLETKGIKMILINPRRDVMEKLIVTKFIDKIGKENVFLSTEDAIDACNFSLNSSTEVKAEDL</sequence>
<proteinExistence type="predicted"/>
<dbReference type="OrthoDB" id="288203at2759"/>
<feature type="transmembrane region" description="Helical" evidence="6">
    <location>
        <begin position="391"/>
        <end position="408"/>
    </location>
</feature>
<evidence type="ECO:0000256" key="1">
    <source>
        <dbReference type="ARBA" id="ARBA00004141"/>
    </source>
</evidence>
<dbReference type="AlphaFoldDB" id="A0A8S0P658"/>
<dbReference type="PANTHER" id="PTHR11814">
    <property type="entry name" value="SULFATE TRANSPORTER"/>
    <property type="match status" value="1"/>
</dbReference>
<keyword evidence="9" id="KW-1185">Reference proteome</keyword>
<feature type="domain" description="STAS" evidence="7">
    <location>
        <begin position="500"/>
        <end position="622"/>
    </location>
</feature>